<evidence type="ECO:0000313" key="3">
    <source>
        <dbReference type="Proteomes" id="UP000006591"/>
    </source>
</evidence>
<dbReference type="EnsemblPlants" id="ONIVA08G23240.1">
    <property type="protein sequence ID" value="ONIVA08G23240.1"/>
    <property type="gene ID" value="ONIVA08G23240"/>
</dbReference>
<evidence type="ECO:0000256" key="1">
    <source>
        <dbReference type="SAM" id="MobiDB-lite"/>
    </source>
</evidence>
<name>A0A0E0IEI2_ORYNI</name>
<reference evidence="2" key="2">
    <citation type="submission" date="2018-04" db="EMBL/GenBank/DDBJ databases">
        <title>OnivRS2 (Oryza nivara Reference Sequence Version 2).</title>
        <authorList>
            <person name="Zhang J."/>
            <person name="Kudrna D."/>
            <person name="Lee S."/>
            <person name="Talag J."/>
            <person name="Rajasekar S."/>
            <person name="Welchert J."/>
            <person name="Hsing Y.-I."/>
            <person name="Wing R.A."/>
        </authorList>
    </citation>
    <scope>NUCLEOTIDE SEQUENCE [LARGE SCALE GENOMIC DNA]</scope>
    <source>
        <strain evidence="2">SL10</strain>
    </source>
</reference>
<accession>A0A0E0IEI2</accession>
<protein>
    <submittedName>
        <fullName evidence="2">Uncharacterized protein</fullName>
    </submittedName>
</protein>
<organism evidence="2">
    <name type="scientific">Oryza nivara</name>
    <name type="common">Indian wild rice</name>
    <name type="synonym">Oryza sativa f. spontanea</name>
    <dbReference type="NCBI Taxonomy" id="4536"/>
    <lineage>
        <taxon>Eukaryota</taxon>
        <taxon>Viridiplantae</taxon>
        <taxon>Streptophyta</taxon>
        <taxon>Embryophyta</taxon>
        <taxon>Tracheophyta</taxon>
        <taxon>Spermatophyta</taxon>
        <taxon>Magnoliopsida</taxon>
        <taxon>Liliopsida</taxon>
        <taxon>Poales</taxon>
        <taxon>Poaceae</taxon>
        <taxon>BOP clade</taxon>
        <taxon>Oryzoideae</taxon>
        <taxon>Oryzeae</taxon>
        <taxon>Oryzinae</taxon>
        <taxon>Oryza</taxon>
    </lineage>
</organism>
<proteinExistence type="predicted"/>
<dbReference type="Proteomes" id="UP000006591">
    <property type="component" value="Chromosome 8"/>
</dbReference>
<keyword evidence="3" id="KW-1185">Reference proteome</keyword>
<sequence>MRLLRMRVCPLPIKPNIHHTRARSYSHERKTPTQGIYHGYSRTTDGVHQRRSH</sequence>
<reference evidence="2" key="1">
    <citation type="submission" date="2015-04" db="UniProtKB">
        <authorList>
            <consortium name="EnsemblPlants"/>
        </authorList>
    </citation>
    <scope>IDENTIFICATION</scope>
    <source>
        <strain evidence="2">SL10</strain>
    </source>
</reference>
<dbReference type="AlphaFoldDB" id="A0A0E0IEI2"/>
<feature type="region of interest" description="Disordered" evidence="1">
    <location>
        <begin position="20"/>
        <end position="53"/>
    </location>
</feature>
<evidence type="ECO:0000313" key="2">
    <source>
        <dbReference type="EnsemblPlants" id="ONIVA08G23240.1"/>
    </source>
</evidence>
<dbReference type="HOGENOM" id="CLU_3072022_0_0_1"/>
<dbReference type="Gramene" id="ONIVA08G23240.1">
    <property type="protein sequence ID" value="ONIVA08G23240.1"/>
    <property type="gene ID" value="ONIVA08G23240"/>
</dbReference>